<dbReference type="Pfam" id="PF04313">
    <property type="entry name" value="HSDR_N"/>
    <property type="match status" value="1"/>
</dbReference>
<dbReference type="GO" id="GO:0005524">
    <property type="term" value="F:ATP binding"/>
    <property type="evidence" value="ECO:0007669"/>
    <property type="project" value="UniProtKB-KW"/>
</dbReference>
<dbReference type="PANTHER" id="PTHR47396">
    <property type="entry name" value="TYPE I RESTRICTION ENZYME ECOKI R PROTEIN"/>
    <property type="match status" value="1"/>
</dbReference>
<dbReference type="CDD" id="cd18032">
    <property type="entry name" value="DEXHc_RE_I_III_res"/>
    <property type="match status" value="1"/>
</dbReference>
<dbReference type="Pfam" id="PF08463">
    <property type="entry name" value="EcoEI_R_C"/>
    <property type="match status" value="1"/>
</dbReference>
<dbReference type="InterPro" id="IPR007409">
    <property type="entry name" value="Restrct_endonuc_type1_HsdR_N"/>
</dbReference>
<dbReference type="InterPro" id="IPR027417">
    <property type="entry name" value="P-loop_NTPase"/>
</dbReference>
<dbReference type="InterPro" id="IPR013670">
    <property type="entry name" value="EcoEI_R_C_dom"/>
</dbReference>
<dbReference type="SUPFAM" id="SSF52540">
    <property type="entry name" value="P-loop containing nucleoside triphosphate hydrolases"/>
    <property type="match status" value="2"/>
</dbReference>
<accession>A0A7G5DN90</accession>
<protein>
    <submittedName>
        <fullName evidence="2">DEAD/DEAH box helicase family protein</fullName>
    </submittedName>
</protein>
<organism evidence="2 3">
    <name type="scientific">Pseudomonas berkeleyensis</name>
    <dbReference type="NCBI Taxonomy" id="2726956"/>
    <lineage>
        <taxon>Bacteria</taxon>
        <taxon>Pseudomonadati</taxon>
        <taxon>Pseudomonadota</taxon>
        <taxon>Gammaproteobacteria</taxon>
        <taxon>Pseudomonadales</taxon>
        <taxon>Pseudomonadaceae</taxon>
        <taxon>Pseudomonas</taxon>
    </lineage>
</organism>
<dbReference type="InterPro" id="IPR050742">
    <property type="entry name" value="Helicase_Restrict-Modif_Enz"/>
</dbReference>
<evidence type="ECO:0000259" key="1">
    <source>
        <dbReference type="PROSITE" id="PS51192"/>
    </source>
</evidence>
<sequence length="952" mass="107045">MTQTPPLNQNPEQLARDRIDAQLRQAGWVVQAKNKINLHAALGVAVREYATSVGPADYLLFVDGKPAGVIEAKREEAGHSISAVEEQTQGYANAQLKWIKASEPLRFLYESTGVITRFTDSADPKPRSREVFNFHRPQTLQEWLSQPASLRARLQAMPALNPHKLPASELRLRDCQEVAITKLEDSFRAARPRALIQMATGAGKTYTAITAIYRLLKHAGAKRILFLVDTKNLGEQAEQEMLSYLPIDDNRKFTELYPVQRLKSAYIASDSAVCISTIQRLYATLKGEELDDSVEELNPAEQLTKPKAPLPVVYNEKIAPEFFDFIFIDECHRSIYNLWQQVLDYFDASLIGLTATPDNRTYGFFHKNVVSDYSHEKAVADGVNVGNEVYLIETAVTQKGGVLTAEQQVERRERLTRKKRWEQQDEDEAYSGKQLDRDIVNPDQIRTVIRTFRDKLPEIFPGRIDADGNYQVPKTLIFAKTDSHADDIIHCVREEFGEGNAFCKKITYRAGKDSTDLDGNVIEKGEDPKDLLAQFRNAYYPRIAVTVDMIATGTDVKALECLLFMRDVKSRNYFEQMKGRGTRTLDKDDLQKVSSAASTGKTHYVIVDAIGVSKSLKTASQPLITKPGVPLKDLAMGVMMGASDSDSVSSLAGRLARLNKQLEPAEHKKLEALSGGVPLGQIVSRLFNAIDADLVEIRALQLAGQPAGSDPGEAMRDQAQAELVKDVAKLFNGELIDLIDRIRRDKEQKIDHETLDRVLNVGWQSDSAEQAQTLSEDFAAYLREHQDEIDALSIYFSQPQRRREVTYEQIRALLDRLTADKPQLAPLHVWQAYVRLDEVSGQNPLNELTALVALIRRVCGLDTKVTPFEDTVNRNFKQWIFKRHAGGGEKFNEAQMHWLQMIRDHIATSIHIDRDALDFAPFNRHGGLGGFYEQFGAQYEAVMDEINEALVA</sequence>
<dbReference type="Gene3D" id="3.90.1570.30">
    <property type="match status" value="1"/>
</dbReference>
<evidence type="ECO:0000313" key="2">
    <source>
        <dbReference type="EMBL" id="QMV63215.1"/>
    </source>
</evidence>
<dbReference type="GO" id="GO:0005829">
    <property type="term" value="C:cytosol"/>
    <property type="evidence" value="ECO:0007669"/>
    <property type="project" value="TreeGrafter"/>
</dbReference>
<dbReference type="GO" id="GO:0004386">
    <property type="term" value="F:helicase activity"/>
    <property type="evidence" value="ECO:0007669"/>
    <property type="project" value="UniProtKB-KW"/>
</dbReference>
<dbReference type="Proteomes" id="UP000515276">
    <property type="component" value="Chromosome"/>
</dbReference>
<dbReference type="PANTHER" id="PTHR47396:SF1">
    <property type="entry name" value="ATP-DEPENDENT HELICASE IRC3-RELATED"/>
    <property type="match status" value="1"/>
</dbReference>
<feature type="domain" description="Helicase ATP-binding" evidence="1">
    <location>
        <begin position="185"/>
        <end position="375"/>
    </location>
</feature>
<keyword evidence="2" id="KW-0067">ATP-binding</keyword>
<dbReference type="SMART" id="SM00487">
    <property type="entry name" value="DEXDc"/>
    <property type="match status" value="1"/>
</dbReference>
<dbReference type="GO" id="GO:0009307">
    <property type="term" value="P:DNA restriction-modification system"/>
    <property type="evidence" value="ECO:0007669"/>
    <property type="project" value="UniProtKB-KW"/>
</dbReference>
<dbReference type="CDD" id="cd18799">
    <property type="entry name" value="SF2_C_EcoAI-like"/>
    <property type="match status" value="1"/>
</dbReference>
<keyword evidence="2" id="KW-0347">Helicase</keyword>
<dbReference type="REBASE" id="438780">
    <property type="entry name" value="PspPm1ORF24865P"/>
</dbReference>
<name>A0A7G5DN90_9PSED</name>
<dbReference type="InterPro" id="IPR006935">
    <property type="entry name" value="Helicase/UvrB_N"/>
</dbReference>
<dbReference type="Pfam" id="PF04851">
    <property type="entry name" value="ResIII"/>
    <property type="match status" value="1"/>
</dbReference>
<dbReference type="Gene3D" id="3.40.50.300">
    <property type="entry name" value="P-loop containing nucleotide triphosphate hydrolases"/>
    <property type="match status" value="2"/>
</dbReference>
<keyword evidence="2" id="KW-0378">Hydrolase</keyword>
<dbReference type="GO" id="GO:0003677">
    <property type="term" value="F:DNA binding"/>
    <property type="evidence" value="ECO:0007669"/>
    <property type="project" value="UniProtKB-KW"/>
</dbReference>
<dbReference type="InterPro" id="IPR014001">
    <property type="entry name" value="Helicase_ATP-bd"/>
</dbReference>
<dbReference type="AlphaFoldDB" id="A0A7G5DN90"/>
<reference evidence="2 3" key="1">
    <citation type="journal article" date="2020" name="G3 (Bethesda)">
        <title>CeMbio - The Caenorhabditis elegans Microbiome Resource.</title>
        <authorList>
            <person name="Dirksen P."/>
            <person name="Assie A."/>
            <person name="Zimmermann J."/>
            <person name="Zhang F."/>
            <person name="Tietje A.M."/>
            <person name="Marsh S.A."/>
            <person name="Felix M.A."/>
            <person name="Shapira M."/>
            <person name="Kaleta C."/>
            <person name="Schulenburg H."/>
            <person name="Samuel B."/>
        </authorList>
    </citation>
    <scope>NUCLEOTIDE SEQUENCE [LARGE SCALE GENOMIC DNA]</scope>
    <source>
        <strain evidence="2 3">MSPm1</strain>
    </source>
</reference>
<proteinExistence type="predicted"/>
<dbReference type="RefSeq" id="WP_182369163.1">
    <property type="nucleotide sequence ID" value="NZ_CP059139.1"/>
</dbReference>
<dbReference type="PROSITE" id="PS51192">
    <property type="entry name" value="HELICASE_ATP_BIND_1"/>
    <property type="match status" value="1"/>
</dbReference>
<keyword evidence="2" id="KW-0547">Nucleotide-binding</keyword>
<keyword evidence="3" id="KW-1185">Reference proteome</keyword>
<dbReference type="GO" id="GO:0009035">
    <property type="term" value="F:type I site-specific deoxyribonuclease activity"/>
    <property type="evidence" value="ECO:0007669"/>
    <property type="project" value="UniProtKB-EC"/>
</dbReference>
<evidence type="ECO:0000313" key="3">
    <source>
        <dbReference type="Proteomes" id="UP000515276"/>
    </source>
</evidence>
<dbReference type="EMBL" id="CP059139">
    <property type="protein sequence ID" value="QMV63215.1"/>
    <property type="molecule type" value="Genomic_DNA"/>
</dbReference>
<gene>
    <name evidence="2" type="ORF">HS968_24880</name>
</gene>